<name>A0ACC5WVG4_PANGG</name>
<gene>
    <name evidence="1" type="ORF">PGIGA_G00022640</name>
</gene>
<accession>A0ACC5WVG4</accession>
<dbReference type="EMBL" id="CM040464">
    <property type="protein sequence ID" value="MCI4383124.1"/>
    <property type="molecule type" value="Genomic_DNA"/>
</dbReference>
<proteinExistence type="predicted"/>
<reference evidence="1 2" key="1">
    <citation type="journal article" date="2022" name="bioRxiv">
        <title>An ancient truncated duplication of the anti-Mullerian hormone receptor type 2 gene is a potential conserved master sex determinant in the Pangasiidae catfish family.</title>
        <authorList>
            <person name="Wen M."/>
            <person name="Pan Q."/>
            <person name="Jouanno E."/>
            <person name="Montfort J."/>
            <person name="Zahm M."/>
            <person name="Cabau C."/>
            <person name="Klopp C."/>
            <person name="Iampietro C."/>
            <person name="Roques C."/>
            <person name="Bouchez O."/>
            <person name="Castinel A."/>
            <person name="Donnadieu C."/>
            <person name="Parrinello H."/>
            <person name="Poncet C."/>
            <person name="Belmonte E."/>
            <person name="Gautier V."/>
            <person name="Avarre J.-C."/>
            <person name="Dugue R."/>
            <person name="Gustiano R."/>
            <person name="Ha T.T.T."/>
            <person name="Campet M."/>
            <person name="Sriphairoj K."/>
            <person name="Ribolli J."/>
            <person name="de Almeida F.L."/>
            <person name="Desvignes T."/>
            <person name="Postlethwait J.H."/>
            <person name="Bucao C.F."/>
            <person name="Robinson-Rechavi M."/>
            <person name="Bobe J."/>
            <person name="Herpin A."/>
            <person name="Guiguen Y."/>
        </authorList>
    </citation>
    <scope>NUCLEOTIDE SEQUENCE [LARGE SCALE GENOMIC DNA]</scope>
    <source>
        <strain evidence="1">YG-Dec2019</strain>
    </source>
</reference>
<organism evidence="1 2">
    <name type="scientific">Pangasianodon gigas</name>
    <name type="common">Mekong giant catfish</name>
    <name type="synonym">Pangasius gigas</name>
    <dbReference type="NCBI Taxonomy" id="30993"/>
    <lineage>
        <taxon>Eukaryota</taxon>
        <taxon>Metazoa</taxon>
        <taxon>Chordata</taxon>
        <taxon>Craniata</taxon>
        <taxon>Vertebrata</taxon>
        <taxon>Euteleostomi</taxon>
        <taxon>Actinopterygii</taxon>
        <taxon>Neopterygii</taxon>
        <taxon>Teleostei</taxon>
        <taxon>Ostariophysi</taxon>
        <taxon>Siluriformes</taxon>
        <taxon>Pangasiidae</taxon>
        <taxon>Pangasianodon</taxon>
    </lineage>
</organism>
<sequence length="112" mass="12011">MTSNPSSSSSSDFFTLPLSVHPSSSPRAPALFAHDLLLLLLLIIRSLRALSHPSSSSSLTLSNCALSFGNFQQLRRKHLSQKSAASAGGFRCGRDSDLILMFLQNSSCDISV</sequence>
<dbReference type="Proteomes" id="UP000829447">
    <property type="component" value="Linkage Group LG11"/>
</dbReference>
<protein>
    <submittedName>
        <fullName evidence="1">Uncharacterized protein</fullName>
    </submittedName>
</protein>
<evidence type="ECO:0000313" key="1">
    <source>
        <dbReference type="EMBL" id="MCI4383124.1"/>
    </source>
</evidence>
<comment type="caution">
    <text evidence="1">The sequence shown here is derived from an EMBL/GenBank/DDBJ whole genome shotgun (WGS) entry which is preliminary data.</text>
</comment>
<evidence type="ECO:0000313" key="2">
    <source>
        <dbReference type="Proteomes" id="UP000829447"/>
    </source>
</evidence>
<keyword evidence="2" id="KW-1185">Reference proteome</keyword>